<accession>A0A0L7KL00</accession>
<evidence type="ECO:0000313" key="2">
    <source>
        <dbReference type="Proteomes" id="UP000054289"/>
    </source>
</evidence>
<protein>
    <submittedName>
        <fullName evidence="1">Uncharacterized protein</fullName>
    </submittedName>
</protein>
<proteinExistence type="predicted"/>
<sequence>MYKRIIIHYNQNNYLITIYLKQLHQYLKMYNIQKIIHIYITVHYLEFQRLVIIPEGSIHYYPRMTNVIIFHQTNQT</sequence>
<reference evidence="1 2" key="1">
    <citation type="submission" date="2006-03" db="EMBL/GenBank/DDBJ databases">
        <title>Annotation of Plasmodium falciparum HB3.</title>
        <authorList>
            <consortium name="The Broad Institute Genome Sequencing Platform"/>
            <person name="Volkman S.K."/>
            <person name="Neafsey D.E."/>
            <person name="Dash A.P."/>
            <person name="Chitnis C.E."/>
            <person name="Hartl D.L."/>
            <person name="Young S.K."/>
            <person name="Zeng Q."/>
            <person name="Koehrsen M."/>
            <person name="Alvarado L."/>
            <person name="Berlin A."/>
            <person name="Borenstein D."/>
            <person name="Chapman S.B."/>
            <person name="Chen Z."/>
            <person name="Engels R."/>
            <person name="Freedman E."/>
            <person name="Gellesch M."/>
            <person name="Goldberg J."/>
            <person name="Griggs A."/>
            <person name="Gujja S."/>
            <person name="Heilman E.R."/>
            <person name="Heiman D.I."/>
            <person name="Howarth C."/>
            <person name="Jen D."/>
            <person name="Larson L."/>
            <person name="Mehta T."/>
            <person name="Neiman D."/>
            <person name="Park D."/>
            <person name="Pearson M."/>
            <person name="Roberts A."/>
            <person name="Saif S."/>
            <person name="Shea T."/>
            <person name="Shenoy N."/>
            <person name="Sisk P."/>
            <person name="Stolte C."/>
            <person name="Sykes S."/>
            <person name="Walk T."/>
            <person name="White J."/>
            <person name="Yandava C."/>
            <person name="Haas B."/>
            <person name="Henn M.R."/>
            <person name="Nusbaum C."/>
            <person name="Birren B."/>
        </authorList>
    </citation>
    <scope>NUCLEOTIDE SEQUENCE [LARGE SCALE GENOMIC DNA]</scope>
    <source>
        <strain evidence="1">HB3</strain>
    </source>
</reference>
<organism evidence="1 2">
    <name type="scientific">Plasmodium falciparum (isolate HB3)</name>
    <dbReference type="NCBI Taxonomy" id="137071"/>
    <lineage>
        <taxon>Eukaryota</taxon>
        <taxon>Sar</taxon>
        <taxon>Alveolata</taxon>
        <taxon>Apicomplexa</taxon>
        <taxon>Aconoidasida</taxon>
        <taxon>Haemosporida</taxon>
        <taxon>Plasmodiidae</taxon>
        <taxon>Plasmodium</taxon>
        <taxon>Plasmodium (Laverania)</taxon>
    </lineage>
</organism>
<dbReference type="Proteomes" id="UP000054289">
    <property type="component" value="Unassembled WGS sequence"/>
</dbReference>
<reference evidence="2" key="2">
    <citation type="submission" date="2006-03" db="EMBL/GenBank/DDBJ databases">
        <title>The genome sequence of the Plasmodium falciparum HB3.</title>
        <authorList>
            <consortium name="The Broad Institute Genome Sequencing Platform"/>
            <person name="Birren B."/>
            <person name="Lander E."/>
            <person name="Galagan J."/>
            <person name="Nusbaum C."/>
            <person name="Devon K."/>
            <person name="Henn M."/>
            <person name="Jaffe D."/>
            <person name="Butler J."/>
            <person name="Alvarez P."/>
            <person name="Gnerre S."/>
            <person name="Grabherr M."/>
            <person name="Kleber M."/>
            <person name="Mauceli E."/>
            <person name="Brockman W."/>
            <person name="MacCallum I.A."/>
            <person name="Rounsley S."/>
            <person name="Young S."/>
            <person name="LaButti K."/>
            <person name="Pushparaj V."/>
            <person name="DeCaprio D."/>
            <person name="Crawford M."/>
            <person name="Koehrsen M."/>
            <person name="Engels R."/>
            <person name="Montgomery P."/>
            <person name="Pearson M."/>
            <person name="Howarth C."/>
            <person name="Larson L."/>
            <person name="Luoma S."/>
            <person name="White J."/>
            <person name="Kodira C."/>
            <person name="Zeng Q."/>
            <person name="Oleary S."/>
            <person name="Yandava C."/>
            <person name="Alvarado L."/>
            <person name="Wirth D."/>
            <person name="Volkman S."/>
            <person name="Hartl D."/>
        </authorList>
    </citation>
    <scope>NUCLEOTIDE SEQUENCE [LARGE SCALE GENOMIC DNA]</scope>
</reference>
<dbReference type="AlphaFoldDB" id="A0A0L7KL00"/>
<evidence type="ECO:0000313" key="1">
    <source>
        <dbReference type="EMBL" id="KOB64007.1"/>
    </source>
</evidence>
<name>A0A0L7KL00_PLAFX</name>
<dbReference type="KEGG" id="pfh:PFHG_05422"/>
<dbReference type="EMBL" id="GG700908">
    <property type="protein sequence ID" value="KOB64007.1"/>
    <property type="molecule type" value="Genomic_DNA"/>
</dbReference>
<gene>
    <name evidence="1" type="ORF">PFHG_05422</name>
</gene>